<organism evidence="3 4">
    <name type="scientific">Paenibacillus lentus</name>
    <dbReference type="NCBI Taxonomy" id="1338368"/>
    <lineage>
        <taxon>Bacteria</taxon>
        <taxon>Bacillati</taxon>
        <taxon>Bacillota</taxon>
        <taxon>Bacilli</taxon>
        <taxon>Bacillales</taxon>
        <taxon>Paenibacillaceae</taxon>
        <taxon>Paenibacillus</taxon>
    </lineage>
</organism>
<feature type="domain" description="Gfo/Idh/MocA-like oxidoreductase N-terminal" evidence="1">
    <location>
        <begin position="4"/>
        <end position="121"/>
    </location>
</feature>
<sequence length="327" mass="36431">MSYRVALIGAGIISRNHLNAMKQMTALQAVAVADIDEIRGRKVGKEYGIAYYDNYREMILKERPDIAILALPHFLHEECAVWCANQGCHLLLEKPMALNIQQCDAILEAVKAAGVKLMVGHTQHYWPANIQAKALIESGELGRLIAIHDTRHVYYFSDHRPDWFLDREKAGGGIMMNLGAHSIDKIQWLTGSRITKVKAALSYEGTRGNVEGSGCLFLETTTGVTGIVVQSGYKGVPKDETELIFDRAMVKLISAKGVWINREGQYVMLESQDNIDPFELQFRDLLQAIEQNTETDSSGEYARSVIAALEAVYRSNETGVEQRVGTE</sequence>
<dbReference type="EMBL" id="CP034248">
    <property type="protein sequence ID" value="AZK47667.1"/>
    <property type="molecule type" value="Genomic_DNA"/>
</dbReference>
<gene>
    <name evidence="3" type="ORF">EIM92_17170</name>
</gene>
<dbReference type="InterPro" id="IPR036291">
    <property type="entry name" value="NAD(P)-bd_dom_sf"/>
</dbReference>
<dbReference type="Gene3D" id="3.40.50.720">
    <property type="entry name" value="NAD(P)-binding Rossmann-like Domain"/>
    <property type="match status" value="1"/>
</dbReference>
<dbReference type="InterPro" id="IPR000683">
    <property type="entry name" value="Gfo/Idh/MocA-like_OxRdtase_N"/>
</dbReference>
<keyword evidence="4" id="KW-1185">Reference proteome</keyword>
<dbReference type="GO" id="GO:0000166">
    <property type="term" value="F:nucleotide binding"/>
    <property type="evidence" value="ECO:0007669"/>
    <property type="project" value="InterPro"/>
</dbReference>
<protein>
    <submittedName>
        <fullName evidence="3">Gfo/Idh/MocA family oxidoreductase</fullName>
    </submittedName>
</protein>
<proteinExistence type="predicted"/>
<evidence type="ECO:0000313" key="3">
    <source>
        <dbReference type="EMBL" id="AZK47667.1"/>
    </source>
</evidence>
<evidence type="ECO:0000313" key="4">
    <source>
        <dbReference type="Proteomes" id="UP000273145"/>
    </source>
</evidence>
<dbReference type="OrthoDB" id="9815825at2"/>
<dbReference type="InterPro" id="IPR055170">
    <property type="entry name" value="GFO_IDH_MocA-like_dom"/>
</dbReference>
<dbReference type="Gene3D" id="3.30.360.10">
    <property type="entry name" value="Dihydrodipicolinate Reductase, domain 2"/>
    <property type="match status" value="1"/>
</dbReference>
<dbReference type="InterPro" id="IPR051450">
    <property type="entry name" value="Gfo/Idh/MocA_Oxidoreductases"/>
</dbReference>
<dbReference type="SUPFAM" id="SSF55347">
    <property type="entry name" value="Glyceraldehyde-3-phosphate dehydrogenase-like, C-terminal domain"/>
    <property type="match status" value="1"/>
</dbReference>
<accession>A0A3Q8SCQ5</accession>
<reference evidence="3 4" key="1">
    <citation type="submission" date="2018-11" db="EMBL/GenBank/DDBJ databases">
        <title>Genome sequencing of Paenibacillus lentus DSM25539(T).</title>
        <authorList>
            <person name="Kook J.-K."/>
            <person name="Park S.-N."/>
            <person name="Lim Y.K."/>
        </authorList>
    </citation>
    <scope>NUCLEOTIDE SEQUENCE [LARGE SCALE GENOMIC DNA]</scope>
    <source>
        <strain evidence="3 4">DSM 25539</strain>
    </source>
</reference>
<dbReference type="PANTHER" id="PTHR43377:SF1">
    <property type="entry name" value="BILIVERDIN REDUCTASE A"/>
    <property type="match status" value="1"/>
</dbReference>
<dbReference type="Proteomes" id="UP000273145">
    <property type="component" value="Chromosome"/>
</dbReference>
<evidence type="ECO:0000259" key="1">
    <source>
        <dbReference type="Pfam" id="PF01408"/>
    </source>
</evidence>
<feature type="domain" description="GFO/IDH/MocA-like oxidoreductase" evidence="2">
    <location>
        <begin position="131"/>
        <end position="246"/>
    </location>
</feature>
<dbReference type="KEGG" id="plen:EIM92_17170"/>
<dbReference type="Pfam" id="PF22725">
    <property type="entry name" value="GFO_IDH_MocA_C3"/>
    <property type="match status" value="1"/>
</dbReference>
<name>A0A3Q8SCQ5_9BACL</name>
<dbReference type="PANTHER" id="PTHR43377">
    <property type="entry name" value="BILIVERDIN REDUCTASE A"/>
    <property type="match status" value="1"/>
</dbReference>
<dbReference type="AlphaFoldDB" id="A0A3Q8SCQ5"/>
<dbReference type="SUPFAM" id="SSF51735">
    <property type="entry name" value="NAD(P)-binding Rossmann-fold domains"/>
    <property type="match status" value="1"/>
</dbReference>
<dbReference type="RefSeq" id="WP_125083720.1">
    <property type="nucleotide sequence ID" value="NZ_CP034248.1"/>
</dbReference>
<evidence type="ECO:0000259" key="2">
    <source>
        <dbReference type="Pfam" id="PF22725"/>
    </source>
</evidence>
<dbReference type="Pfam" id="PF01408">
    <property type="entry name" value="GFO_IDH_MocA"/>
    <property type="match status" value="1"/>
</dbReference>